<accession>A0ABM5QNA4</accession>
<gene>
    <name evidence="1" type="ORF">CATYP_06195</name>
</gene>
<evidence type="ECO:0008006" key="3">
    <source>
        <dbReference type="Google" id="ProtNLM"/>
    </source>
</evidence>
<name>A0ABM5QNA4_9CORY</name>
<organism evidence="1 2">
    <name type="scientific">Corynebacterium atypicum</name>
    <dbReference type="NCBI Taxonomy" id="191610"/>
    <lineage>
        <taxon>Bacteria</taxon>
        <taxon>Bacillati</taxon>
        <taxon>Actinomycetota</taxon>
        <taxon>Actinomycetes</taxon>
        <taxon>Mycobacteriales</taxon>
        <taxon>Corynebacteriaceae</taxon>
        <taxon>Corynebacterium</taxon>
    </lineage>
</organism>
<reference evidence="1 2" key="1">
    <citation type="submission" date="2014-07" db="EMBL/GenBank/DDBJ databases">
        <title>Complete genome sequence of Corynebacterium atypicum DSM 44849: identifiction of the mycolic acid biosynthesis genes.</title>
        <authorList>
            <person name="Tippelt A."/>
            <person name="Mollmann S."/>
            <person name="Albersmeier A."/>
            <person name="Jaenicke S."/>
            <person name="Ruckert C."/>
            <person name="Tauch A."/>
        </authorList>
    </citation>
    <scope>NUCLEOTIDE SEQUENCE [LARGE SCALE GENOMIC DNA]</scope>
    <source>
        <strain evidence="1 2">R2070</strain>
    </source>
</reference>
<evidence type="ECO:0000313" key="1">
    <source>
        <dbReference type="EMBL" id="AIG64268.1"/>
    </source>
</evidence>
<protein>
    <recommendedName>
        <fullName evidence="3">Transposase</fullName>
    </recommendedName>
</protein>
<dbReference type="RefSeq" id="WP_038605776.1">
    <property type="nucleotide sequence ID" value="NZ_CP008944.1"/>
</dbReference>
<proteinExistence type="predicted"/>
<dbReference type="EMBL" id="CP008944">
    <property type="protein sequence ID" value="AIG64268.1"/>
    <property type="molecule type" value="Genomic_DNA"/>
</dbReference>
<sequence length="68" mass="7608">MADLGCPLVIHQPSYSMLNRWVEKPDETGADLLATASRELEQIEQIDQAAHDAGINIRWQATVSWTSK</sequence>
<evidence type="ECO:0000313" key="2">
    <source>
        <dbReference type="Proteomes" id="UP000028504"/>
    </source>
</evidence>
<dbReference type="Proteomes" id="UP000028504">
    <property type="component" value="Chromosome"/>
</dbReference>
<keyword evidence="2" id="KW-1185">Reference proteome</keyword>